<evidence type="ECO:0000313" key="1">
    <source>
        <dbReference type="EMBL" id="NKZ37521.1"/>
    </source>
</evidence>
<gene>
    <name evidence="1" type="ORF">HF690_00975</name>
</gene>
<organism evidence="1 2">
    <name type="scientific">Oleiagrimonas citrea</name>
    <dbReference type="NCBI Taxonomy" id="1665687"/>
    <lineage>
        <taxon>Bacteria</taxon>
        <taxon>Pseudomonadati</taxon>
        <taxon>Pseudomonadota</taxon>
        <taxon>Gammaproteobacteria</taxon>
        <taxon>Lysobacterales</taxon>
        <taxon>Rhodanobacteraceae</taxon>
        <taxon>Oleiagrimonas</taxon>
    </lineage>
</organism>
<reference evidence="1 2" key="1">
    <citation type="journal article" date="2017" name="Int. J. Syst. Evol. Microbiol.">
        <title>Oleiagrimonas citrea sp. nov., a marine bacterium isolated from tidal flat sediment and emended description of the genus Oleiagrimonas Fang et al. 2015 and Oleiagrimonas soli.</title>
        <authorList>
            <person name="Yang S.H."/>
            <person name="Seo H.S."/>
            <person name="Seong C.N."/>
            <person name="Kwon K.K."/>
        </authorList>
    </citation>
    <scope>NUCLEOTIDE SEQUENCE [LARGE SCALE GENOMIC DNA]</scope>
    <source>
        <strain evidence="1 2">MEBiC09124</strain>
    </source>
</reference>
<name>A0A846ZJH4_9GAMM</name>
<protein>
    <submittedName>
        <fullName evidence="1">Uncharacterized protein</fullName>
    </submittedName>
</protein>
<sequence>MPLLQAERFGIVHDALSLLARRKRADGASKSYRVEAAHADVEPHTPELTLHFRFMPDAGGVMHIRGTGSMTRQVPDGFVQRSLVPVDDVQAMLTRSRKAWSERHPKAGAGT</sequence>
<comment type="caution">
    <text evidence="1">The sequence shown here is derived from an EMBL/GenBank/DDBJ whole genome shotgun (WGS) entry which is preliminary data.</text>
</comment>
<dbReference type="RefSeq" id="WP_168608139.1">
    <property type="nucleotide sequence ID" value="NZ_JAAZQD010000001.1"/>
</dbReference>
<accession>A0A846ZJH4</accession>
<proteinExistence type="predicted"/>
<dbReference type="AlphaFoldDB" id="A0A846ZJH4"/>
<dbReference type="EMBL" id="JAAZQD010000001">
    <property type="protein sequence ID" value="NKZ37521.1"/>
    <property type="molecule type" value="Genomic_DNA"/>
</dbReference>
<keyword evidence="2" id="KW-1185">Reference proteome</keyword>
<dbReference type="Proteomes" id="UP000541636">
    <property type="component" value="Unassembled WGS sequence"/>
</dbReference>
<evidence type="ECO:0000313" key="2">
    <source>
        <dbReference type="Proteomes" id="UP000541636"/>
    </source>
</evidence>